<keyword evidence="4" id="KW-1133">Transmembrane helix</keyword>
<protein>
    <submittedName>
        <fullName evidence="7 8">Uncharacterized protein</fullName>
    </submittedName>
</protein>
<gene>
    <name evidence="7" type="ORF">PTTG_28483</name>
</gene>
<proteinExistence type="predicted"/>
<dbReference type="GO" id="GO:0022857">
    <property type="term" value="F:transmembrane transporter activity"/>
    <property type="evidence" value="ECO:0007669"/>
    <property type="project" value="TreeGrafter"/>
</dbReference>
<keyword evidence="3" id="KW-0812">Transmembrane</keyword>
<reference evidence="8" key="4">
    <citation type="submission" date="2025-05" db="UniProtKB">
        <authorList>
            <consortium name="EnsemblFungi"/>
        </authorList>
    </citation>
    <scope>IDENTIFICATION</scope>
    <source>
        <strain evidence="8">isolate 1-1 / race 1 (BBBD)</strain>
    </source>
</reference>
<evidence type="ECO:0000256" key="4">
    <source>
        <dbReference type="ARBA" id="ARBA00022989"/>
    </source>
</evidence>
<comment type="subcellular location">
    <subcellularLocation>
        <location evidence="1">Membrane</location>
        <topology evidence="1">Multi-pass membrane protein</topology>
    </subcellularLocation>
</comment>
<feature type="non-terminal residue" evidence="7">
    <location>
        <position position="1"/>
    </location>
</feature>
<dbReference type="GO" id="GO:0016020">
    <property type="term" value="C:membrane"/>
    <property type="evidence" value="ECO:0007669"/>
    <property type="project" value="UniProtKB-SubCell"/>
</dbReference>
<evidence type="ECO:0000313" key="8">
    <source>
        <dbReference type="EnsemblFungi" id="PTTG_28483-t43_1-p1"/>
    </source>
</evidence>
<evidence type="ECO:0000256" key="1">
    <source>
        <dbReference type="ARBA" id="ARBA00004141"/>
    </source>
</evidence>
<accession>A0A180GB86</accession>
<dbReference type="OrthoDB" id="2506873at2759"/>
<reference evidence="7" key="1">
    <citation type="submission" date="2009-11" db="EMBL/GenBank/DDBJ databases">
        <authorList>
            <consortium name="The Broad Institute Genome Sequencing Platform"/>
            <person name="Ward D."/>
            <person name="Feldgarden M."/>
            <person name="Earl A."/>
            <person name="Young S.K."/>
            <person name="Zeng Q."/>
            <person name="Koehrsen M."/>
            <person name="Alvarado L."/>
            <person name="Berlin A."/>
            <person name="Bochicchio J."/>
            <person name="Borenstein D."/>
            <person name="Chapman S.B."/>
            <person name="Chen Z."/>
            <person name="Engels R."/>
            <person name="Freedman E."/>
            <person name="Gellesch M."/>
            <person name="Goldberg J."/>
            <person name="Griggs A."/>
            <person name="Gujja S."/>
            <person name="Heilman E."/>
            <person name="Heiman D."/>
            <person name="Hepburn T."/>
            <person name="Howarth C."/>
            <person name="Jen D."/>
            <person name="Larson L."/>
            <person name="Lewis B."/>
            <person name="Mehta T."/>
            <person name="Park D."/>
            <person name="Pearson M."/>
            <person name="Roberts A."/>
            <person name="Saif S."/>
            <person name="Shea T."/>
            <person name="Shenoy N."/>
            <person name="Sisk P."/>
            <person name="Stolte C."/>
            <person name="Sykes S."/>
            <person name="Thomson T."/>
            <person name="Walk T."/>
            <person name="White J."/>
            <person name="Yandava C."/>
            <person name="Izard J."/>
            <person name="Baranova O.V."/>
            <person name="Blanton J.M."/>
            <person name="Tanner A.C."/>
            <person name="Dewhirst F.E."/>
            <person name="Haas B."/>
            <person name="Nusbaum C."/>
            <person name="Birren B."/>
        </authorList>
    </citation>
    <scope>NUCLEOTIDE SEQUENCE [LARGE SCALE GENOMIC DNA]</scope>
    <source>
        <strain evidence="7">1-1 BBBD Race 1</strain>
    </source>
</reference>
<dbReference type="STRING" id="630390.A0A180GB86"/>
<dbReference type="Proteomes" id="UP000005240">
    <property type="component" value="Unassembled WGS sequence"/>
</dbReference>
<name>A0A180GB86_PUCT1</name>
<keyword evidence="5" id="KW-0472">Membrane</keyword>
<dbReference type="EnsemblFungi" id="PTTG_28483-t43_1">
    <property type="protein sequence ID" value="PTTG_28483-t43_1-p1"/>
    <property type="gene ID" value="PTTG_28483"/>
</dbReference>
<dbReference type="AlphaFoldDB" id="A0A180GB86"/>
<evidence type="ECO:0000313" key="7">
    <source>
        <dbReference type="EMBL" id="OAV89920.1"/>
    </source>
</evidence>
<feature type="non-terminal residue" evidence="7">
    <location>
        <position position="136"/>
    </location>
</feature>
<feature type="compositionally biased region" description="Basic and acidic residues" evidence="6">
    <location>
        <begin position="1"/>
        <end position="11"/>
    </location>
</feature>
<dbReference type="PANTHER" id="PTHR43791">
    <property type="entry name" value="PERMEASE-RELATED"/>
    <property type="match status" value="1"/>
</dbReference>
<evidence type="ECO:0000256" key="3">
    <source>
        <dbReference type="ARBA" id="ARBA00022692"/>
    </source>
</evidence>
<dbReference type="EMBL" id="ADAS02000114">
    <property type="protein sequence ID" value="OAV89920.1"/>
    <property type="molecule type" value="Genomic_DNA"/>
</dbReference>
<dbReference type="VEuPathDB" id="FungiDB:PTTG_28483"/>
<feature type="region of interest" description="Disordered" evidence="6">
    <location>
        <begin position="1"/>
        <end position="25"/>
    </location>
</feature>
<reference evidence="8 9" key="3">
    <citation type="journal article" date="2017" name="G3 (Bethesda)">
        <title>Comparative analysis highlights variable genome content of wheat rusts and divergence of the mating loci.</title>
        <authorList>
            <person name="Cuomo C.A."/>
            <person name="Bakkeren G."/>
            <person name="Khalil H.B."/>
            <person name="Panwar V."/>
            <person name="Joly D."/>
            <person name="Linning R."/>
            <person name="Sakthikumar S."/>
            <person name="Song X."/>
            <person name="Adiconis X."/>
            <person name="Fan L."/>
            <person name="Goldberg J.M."/>
            <person name="Levin J.Z."/>
            <person name="Young S."/>
            <person name="Zeng Q."/>
            <person name="Anikster Y."/>
            <person name="Bruce M."/>
            <person name="Wang M."/>
            <person name="Yin C."/>
            <person name="McCallum B."/>
            <person name="Szabo L.J."/>
            <person name="Hulbert S."/>
            <person name="Chen X."/>
            <person name="Fellers J.P."/>
        </authorList>
    </citation>
    <scope>NUCLEOTIDE SEQUENCE</scope>
    <source>
        <strain evidence="8">isolate 1-1 / race 1 (BBBD)</strain>
        <strain evidence="9">Isolate 1-1 / race 1 (BBBD)</strain>
    </source>
</reference>
<evidence type="ECO:0000256" key="2">
    <source>
        <dbReference type="ARBA" id="ARBA00022448"/>
    </source>
</evidence>
<reference evidence="7" key="2">
    <citation type="submission" date="2016-05" db="EMBL/GenBank/DDBJ databases">
        <title>Comparative analysis highlights variable genome content of wheat rusts and divergence of the mating loci.</title>
        <authorList>
            <person name="Cuomo C.A."/>
            <person name="Bakkeren G."/>
            <person name="Szabo L."/>
            <person name="Khalil H."/>
            <person name="Joly D."/>
            <person name="Goldberg J."/>
            <person name="Young S."/>
            <person name="Zeng Q."/>
            <person name="Fellers J."/>
        </authorList>
    </citation>
    <scope>NUCLEOTIDE SEQUENCE [LARGE SCALE GENOMIC DNA]</scope>
    <source>
        <strain evidence="7">1-1 BBBD Race 1</strain>
    </source>
</reference>
<sequence>VRGEKKEDSKVGSHRSGIKSQQAFGDFFVREDRSTGIRPERPSKYTSYTVSEGFQRETEKVYIAKLLRSATWKLDTRLIPIMALFYFLSELGRLSINNIRSIGLQSDLRTDDSQYTLSLIVTLIPLILVEIPSNFI</sequence>
<evidence type="ECO:0000313" key="9">
    <source>
        <dbReference type="Proteomes" id="UP000005240"/>
    </source>
</evidence>
<evidence type="ECO:0000256" key="5">
    <source>
        <dbReference type="ARBA" id="ARBA00023136"/>
    </source>
</evidence>
<keyword evidence="9" id="KW-1185">Reference proteome</keyword>
<organism evidence="7">
    <name type="scientific">Puccinia triticina (isolate 1-1 / race 1 (BBBD))</name>
    <name type="common">Brown leaf rust fungus</name>
    <dbReference type="NCBI Taxonomy" id="630390"/>
    <lineage>
        <taxon>Eukaryota</taxon>
        <taxon>Fungi</taxon>
        <taxon>Dikarya</taxon>
        <taxon>Basidiomycota</taxon>
        <taxon>Pucciniomycotina</taxon>
        <taxon>Pucciniomycetes</taxon>
        <taxon>Pucciniales</taxon>
        <taxon>Pucciniaceae</taxon>
        <taxon>Puccinia</taxon>
    </lineage>
</organism>
<evidence type="ECO:0000256" key="6">
    <source>
        <dbReference type="SAM" id="MobiDB-lite"/>
    </source>
</evidence>
<keyword evidence="2" id="KW-0813">Transport</keyword>
<dbReference type="PANTHER" id="PTHR43791:SF85">
    <property type="entry name" value="TRANSPORTER, PUTATIVE (AFU_ORTHOLOGUE AFUA_6G00710)-RELATED"/>
    <property type="match status" value="1"/>
</dbReference>